<keyword evidence="3" id="KW-0597">Phosphoprotein</keyword>
<dbReference type="OrthoDB" id="9757559at2"/>
<dbReference type="SUPFAM" id="SSF52777">
    <property type="entry name" value="CoA-dependent acyltransferases"/>
    <property type="match status" value="6"/>
</dbReference>
<comment type="caution">
    <text evidence="6">The sequence shown here is derived from an EMBL/GenBank/DDBJ whole genome shotgun (WGS) entry which is preliminary data.</text>
</comment>
<evidence type="ECO:0000256" key="2">
    <source>
        <dbReference type="ARBA" id="ARBA00022450"/>
    </source>
</evidence>
<dbReference type="Pfam" id="PF00668">
    <property type="entry name" value="Condensation"/>
    <property type="match status" value="3"/>
</dbReference>
<dbReference type="InterPro" id="IPR042099">
    <property type="entry name" value="ANL_N_sf"/>
</dbReference>
<organism evidence="6 7">
    <name type="scientific">Methylobacter tundripaludum</name>
    <dbReference type="NCBI Taxonomy" id="173365"/>
    <lineage>
        <taxon>Bacteria</taxon>
        <taxon>Pseudomonadati</taxon>
        <taxon>Pseudomonadota</taxon>
        <taxon>Gammaproteobacteria</taxon>
        <taxon>Methylococcales</taxon>
        <taxon>Methylococcaceae</taxon>
        <taxon>Methylobacter</taxon>
    </lineage>
</organism>
<dbReference type="RefSeq" id="WP_104424824.1">
    <property type="nucleotide sequence ID" value="NZ_PTIY01000014.1"/>
</dbReference>
<dbReference type="InterPro" id="IPR025110">
    <property type="entry name" value="AMP-bd_C"/>
</dbReference>
<dbReference type="Gene3D" id="3.40.50.720">
    <property type="entry name" value="NAD(P)-binding Rossmann-like Domain"/>
    <property type="match status" value="1"/>
</dbReference>
<dbReference type="InterPro" id="IPR010071">
    <property type="entry name" value="AA_adenyl_dom"/>
</dbReference>
<comment type="cofactor">
    <cofactor evidence="1">
        <name>pantetheine 4'-phosphate</name>
        <dbReference type="ChEBI" id="CHEBI:47942"/>
    </cofactor>
</comment>
<dbReference type="PROSITE" id="PS00455">
    <property type="entry name" value="AMP_BINDING"/>
    <property type="match status" value="3"/>
</dbReference>
<evidence type="ECO:0000313" key="7">
    <source>
        <dbReference type="Proteomes" id="UP000238071"/>
    </source>
</evidence>
<dbReference type="Gene3D" id="3.30.300.30">
    <property type="match status" value="4"/>
</dbReference>
<dbReference type="GO" id="GO:0043041">
    <property type="term" value="P:amino acid activation for nonribosomal peptide biosynthetic process"/>
    <property type="evidence" value="ECO:0007669"/>
    <property type="project" value="TreeGrafter"/>
</dbReference>
<dbReference type="Gene3D" id="3.40.50.12780">
    <property type="entry name" value="N-terminal domain of ligase-like"/>
    <property type="match status" value="4"/>
</dbReference>
<dbReference type="NCBIfam" id="NF003417">
    <property type="entry name" value="PRK04813.1"/>
    <property type="match status" value="4"/>
</dbReference>
<dbReference type="FunFam" id="3.30.300.30:FF:000015">
    <property type="entry name" value="Nonribosomal peptide synthase SidD"/>
    <property type="match status" value="1"/>
</dbReference>
<dbReference type="EMBL" id="PTIY01000014">
    <property type="protein sequence ID" value="PPK67268.1"/>
    <property type="molecule type" value="Genomic_DNA"/>
</dbReference>
<evidence type="ECO:0000259" key="5">
    <source>
        <dbReference type="PROSITE" id="PS50075"/>
    </source>
</evidence>
<dbReference type="PANTHER" id="PTHR45527:SF1">
    <property type="entry name" value="FATTY ACID SYNTHASE"/>
    <property type="match status" value="1"/>
</dbReference>
<dbReference type="SMART" id="SM00823">
    <property type="entry name" value="PKS_PP"/>
    <property type="match status" value="3"/>
</dbReference>
<keyword evidence="4" id="KW-0436">Ligase</keyword>
<dbReference type="Pfam" id="PF00501">
    <property type="entry name" value="AMP-binding"/>
    <property type="match status" value="4"/>
</dbReference>
<gene>
    <name evidence="6" type="ORF">B0F88_11415</name>
</gene>
<protein>
    <submittedName>
        <fullName evidence="6">Amino acid adenylation domain-containing protein/thioester reductase-like protein</fullName>
    </submittedName>
</protein>
<dbReference type="InterPro" id="IPR023213">
    <property type="entry name" value="CAT-like_dom_sf"/>
</dbReference>
<dbReference type="Gene3D" id="3.30.559.30">
    <property type="entry name" value="Nonribosomal peptide synthetase, condensation domain"/>
    <property type="match status" value="3"/>
</dbReference>
<dbReference type="InterPro" id="IPR036736">
    <property type="entry name" value="ACP-like_sf"/>
</dbReference>
<feature type="domain" description="Carrier" evidence="5">
    <location>
        <begin position="515"/>
        <end position="589"/>
    </location>
</feature>
<sequence>MSAQNEQAIAFGQGISIQLPNQQLHNCFEALVDQQPDEPAIIFKNKTLTYCQLDQSSNALANALLKRPIRTEEPIGVLVERSGSLPIAFLAILKAGGVYVPLVHDHPSNRLANIVEQTGMRYLIALDGLEPASEILNALAANNDGIAEIFRTEDTREGIFARPDLTVSSSSLAAILFTSGTNGQPKGVLLRHDACINMVCGHLAAQNITSKDRLLLSSGPGFILGFRELCLPLLSGAAYVAVTRNEIDNPDRLLMIMSQHKVSIALFTPSYLRLLQGKLSSGLRCIMTAGEHPDENNARHYAKSIDYWNMHGATEVCGTICMYKVNPNDVGTLPSGRPFSNTSVYLLDEYGDEVPQGEIGEIHVVGTGLANGYLNQPELSAQIFVQTKFGRAYKTRDMGRWRADGNLETIGRSDDVIKVSGQAVALSEIERTLLRHPKVKQAAVIQNGTKLVAFLECGDDSPVDWRDYLSSTLPAYMIPSSINRLERLPTNSSGKIDRQALLTRAKSFSRTISAPPDGRIEQEIAEVWADILKLDAIGRHDNFFAIGGTSLLAIAISQQLQSMGYAVTVPTLLVNLTVAGLADHLSQVSAEAPAPADNISTRGQEDFWIGAQLGVLQSSMLITRLLRISGDSPSQETWRAAWQKLLERHSALRTAFYQDANEKIRWQTDALDELPAESALKTASCNSLEDASERVAAWASIPFDLSKAPLARAGLIQTPEAQLFWFALHHVVVDGLSARILQEELYTLLQGKTLPPAADGINFACAAEQAYLRTQQAEIDRHFWQEHLKNTVVGTNGNAFNAFATDFERPLIPTSKAAKSLTERLDAPCVEALTQLARSQGVGMHSLLLAILGDEARRRSGRTTLIIGSAISMRPAGAEQAVGLFVNLLPLVLHGDRSDQFNAQLHNAQSTLNTAIQSIGTPSSQILRDFQNKNPDILPLSRTSIFDISLTANTSRISEAKDAAFSLAPQALPGELNPVPSGIDLAFSHEPDLQGGLILTLAWNPELYRQSTAQSWLTAFKERAVWLGADLSRAQNPMPPLLPFEQQLLQKWEQGPALPVPERCFQQVFEAWAQKTPLHHAVVCEHETVTYAELNRRANGIAHALLEHGLESGDTVAVLTDICDGLPAVVLGIWKAGAAYLPLAADHPPERLAHMMADAKARILVVPDNLPVPAALSDMATAVLTPDCRQPTERRPDIVRPADSVAYVIYTSGTTGMPKGVPISHAAMINTIQESARAIRLTADDRVALVATPSFDASLWELGLGLLNGAALAPISKSLRDDPWAMKDYYAKMAVTVAFHAPSYLRISKNKPFNGLRVLIVGGEPSSHEDVNIHGREVEFWHAYGPTETTIIVSLEHIPPFPDPSRPLSVGPPLANTLISIRNGGGQPVPPGVIGEIWLGGLGLSRGYLNNDELTAERFVTVDGCRFYRSGDLGCWTDDGRLVIKGRMDHQIKIHGQRIELEEIETALLALPDVTEAIVLVENAANGTQFLRGFVAMAQGCVLPGEADWHPRLAARLPHYMIPATLTAIERIPLTVNGKVDRTALLQLVGEAQVEVIKTPPSTSMEVLIAPIWSELLGQDVCREDNFFGLGGNSLLAVAMAHRLSKALAVSIPARYLYTAPTLAVFAARVDDTRIQYQNLTKSPEASDIATEGELEFWVAEQAGINTTPFIMPLIRKVQGNIPALEKWNRAWAKLTERHESLRTQFVEDDQGTLRRVVTRIAQPGLEEITVSDLASANALIRERQSRPIPLNVAPLWQGGLVHVEKTNETLFWLAMHHAVGDGVSFNILLDELALLLQDKELPPLVGSYAHSAARALSYLAGDEFKHDFSYWRNSLAALPETAFEDWSLDIPRLQTGKPGYHRLQICLPADITLGLKAIAQRYDSSMHALMLTLLALETRRRSQRRQFLIGTPADMRETTEEAGIIGYYVNMLPLIMDGDAGDSFETQLTGTQQVLAAALHHGRVPFARIYNDFRQQRPGYRHPSRYPLFDFAVNENPQARIDKADIGFRSLARFSEAIEYELVDVSPGQDMVFIHEILPGGELMLQLQVNSAVYLLETATAWFNSLRWWVEWLCADKGHARMPLPKLLPQESKLLAQNGYGRTVHRPNQRFHELFESVIDSMGVDSSKRLAVMTPESRFSYLSVEEQANRLANALIQSGIKPGAVIGVLTGRSPQLPSTILGIWKAGAIYLPLSIDLPVERLCHMVNDAAVRQLIVLDGLDIPQAIAQVTPTHLRPEQLADFHSHRPSISGDAGDTAYIIYTSGSTGLPKGALIAHKSYVNMALGCGEILGINSDDRCLMFYSPSFDVSLSDIGVPLLFGATVCPVHDDLIDSPNQFMKFLNDTQITVADISPTYLRLFDSADFQYLRILVTGGEAPFPADIVKYSKQISYFNAYGPTENTVTCALGQLTINHTRTPSCGLPLPNTSIHICDANGNLLPPGEIGELWLGGMGLANGYLGREDLTLASFVETPEGRRYRSGDIGRWLTRLPNSPGAVDEVQFMGRMDSQIKMNGIRIELGEIEHIVNGHPSVFQATVLADEIADKKQRLSAFIHLRNDRACPSDIEWRDYLSAHLPAATIPTSFIIVDSIPVNSSGKVDTACLRGLARAQQNNTVSENPPQTPMEKRVAAIWCELLKLETVRKDDNFFALGGHSLVAIAAAHRLERDLNRPVAARELFAFPVLSDFSRRIDTEDQAPAADFIPTDRATTGQLEFWVAEKIGKANRGLNLTFSVAEQDRKVAAEQWRQAWGELVGRHPALRTYFKEDADGQLLRQILPTLDMELERQCLPDLSAARIHIANLQTMTIPMSSAPLWRAGLVFVEDTRQEVFWLALHHAVGDGLSIGILLDELSQLLAGEKLPALSGDYNHFAGRELAYLKDRAAADAEYWSETLDGLGNGDENTPQPFDEWPLDFSRPINSGDGKNKGGHFFRIALEAATAQKLKAFASRHGASLHALMMALVAMETSRRTGRPNFVMGTVGSTRELAEDSAVVNYFLNMLPIACRINRNDSVEQSMAAMQLGISRALQHERYPFAQICQDFRNRHAASNHPTRFPLFDLAVTENPGLGSVSERHIKLVPVNDSATKEMRYDLRPNPPPQDMVLIHEALADDRLGLYWYVDANLYEKDTALAWINTLLDWMRFIVSPERQAQTALPLLTAGEEKLLDSWQYGPSLPKPTGYLQDQFMRIAGQESHSPALLVDHESQSYGQIDKQSNGLAQVLRRHGIGPGVAVGVLTERSTALPATVLAIWKAGGCYLPLSAELPGERLKFIAEDADINLLVALDGLAIPSELASYAFLRPETPAYESTAPINHGCRDTDPAYIIYTSGSTGEPKGVVITFEGYANFCLGMKLALTISPDDKILQISSPSFDAWLHELGLAWFHGGALAPVVRRELDDISGMLLKMQGLGITIATLSPSYLGLFGNAEFPGLRMLMTMGEPPVKANALHYAGRLTYINGYGPSENSVGSCIGQITPQSTRMTAGRPLANTSVHILNKDRQPVPPGSAGTLWLGGRGLSPGYLNRPELTAESFVETPEGRFYNSGDLARWTQQGEIEILGRIDNQIKLRGQRIELEEIEHQIGLHPDVLQAAVVIHGMADGTPGLYGFVCLHPEASAIGNGEWRSFLAKKVPDYMIPSAIKAVPGIPVSLAGKIDRKRLIADYLDQDIDMIASNDSDVGRLTPPGNRVEKLIAEAWSEIFPGRTIYSEDNFFELGGHSLAAISVVNRLRLEFTCTINNLYEHPVLADFAKTCQPRHEHIRDLLAKVKVDWQAYSDHLEANPNHRIDGLKAAQEQYCARNKKYSDIDLGPRKDYENILLTGATGYVGCYLLREMLKEGKRKITALVRGTDHAASRDRLHQVLAHYFGPKTGEELAYHPRLQVLSSDLSRPSLGLSQDQWTWLATRTQAIFHCAANVKHYGHYQEFHRDNINSVQNLLELAAYNLDAPMDFHLVSTTSVVGKPPESGFKLFTEYDLPNPDLSDNYYIRTKQEAERLVLDARGKLSNASIYRVGNVVFATDDSNLQINLKDNAFFRLVAALIELGAVPKKVEALFCHVDLVARAVMLLAETQALSNETHHIEHSQETSLAEFISIAFPLVTCDFGMFIDHLLKALDKPEQQQAFYEVLDGFNLYGGQAPQVKAQHIELTSVRTNELLKRLGLAWTDTSSDGQLRFLREAALHFKN</sequence>
<dbReference type="Pfam" id="PF07993">
    <property type="entry name" value="NAD_binding_4"/>
    <property type="match status" value="1"/>
</dbReference>
<dbReference type="PROSITE" id="PS00012">
    <property type="entry name" value="PHOSPHOPANTETHEINE"/>
    <property type="match status" value="2"/>
</dbReference>
<dbReference type="InterPro" id="IPR036291">
    <property type="entry name" value="NAD(P)-bd_dom_sf"/>
</dbReference>
<feature type="domain" description="Carrier" evidence="5">
    <location>
        <begin position="2619"/>
        <end position="2694"/>
    </location>
</feature>
<dbReference type="SUPFAM" id="SSF51735">
    <property type="entry name" value="NAD(P)-binding Rossmann-fold domains"/>
    <property type="match status" value="1"/>
</dbReference>
<feature type="domain" description="Carrier" evidence="5">
    <location>
        <begin position="1560"/>
        <end position="1634"/>
    </location>
</feature>
<dbReference type="Gene3D" id="1.10.1200.10">
    <property type="entry name" value="ACP-like"/>
    <property type="match status" value="4"/>
</dbReference>
<keyword evidence="7" id="KW-1185">Reference proteome</keyword>
<dbReference type="CDD" id="cd05930">
    <property type="entry name" value="A_NRPS"/>
    <property type="match status" value="4"/>
</dbReference>
<proteinExistence type="predicted"/>
<dbReference type="GO" id="GO:0044550">
    <property type="term" value="P:secondary metabolite biosynthetic process"/>
    <property type="evidence" value="ECO:0007669"/>
    <property type="project" value="TreeGrafter"/>
</dbReference>
<dbReference type="PROSITE" id="PS50075">
    <property type="entry name" value="CARRIER"/>
    <property type="match status" value="4"/>
</dbReference>
<dbReference type="GO" id="GO:0031177">
    <property type="term" value="F:phosphopantetheine binding"/>
    <property type="evidence" value="ECO:0007669"/>
    <property type="project" value="InterPro"/>
</dbReference>
<keyword evidence="2" id="KW-0596">Phosphopantetheine</keyword>
<reference evidence="6 7" key="1">
    <citation type="submission" date="2018-02" db="EMBL/GenBank/DDBJ databases">
        <title>Subsurface microbial communities from deep shales in Ohio and West Virginia, USA.</title>
        <authorList>
            <person name="Wrighton K."/>
        </authorList>
    </citation>
    <scope>NUCLEOTIDE SEQUENCE [LARGE SCALE GENOMIC DNA]</scope>
    <source>
        <strain evidence="6 7">OWC-G53F</strain>
    </source>
</reference>
<dbReference type="Gene3D" id="3.30.559.10">
    <property type="entry name" value="Chloramphenicol acetyltransferase-like domain"/>
    <property type="match status" value="3"/>
</dbReference>
<dbReference type="InterPro" id="IPR009081">
    <property type="entry name" value="PP-bd_ACP"/>
</dbReference>
<evidence type="ECO:0000256" key="3">
    <source>
        <dbReference type="ARBA" id="ARBA00022553"/>
    </source>
</evidence>
<dbReference type="Proteomes" id="UP000238071">
    <property type="component" value="Unassembled WGS sequence"/>
</dbReference>
<evidence type="ECO:0000256" key="4">
    <source>
        <dbReference type="ARBA" id="ARBA00022598"/>
    </source>
</evidence>
<dbReference type="SUPFAM" id="SSF56801">
    <property type="entry name" value="Acetyl-CoA synthetase-like"/>
    <property type="match status" value="4"/>
</dbReference>
<name>A0A2S6GPW7_9GAMM</name>
<dbReference type="InterPro" id="IPR020806">
    <property type="entry name" value="PKS_PP-bd"/>
</dbReference>
<dbReference type="InterPro" id="IPR045851">
    <property type="entry name" value="AMP-bd_C_sf"/>
</dbReference>
<evidence type="ECO:0000256" key="1">
    <source>
        <dbReference type="ARBA" id="ARBA00001957"/>
    </source>
</evidence>
<accession>A0A2S6GPW7</accession>
<dbReference type="InterPro" id="IPR006162">
    <property type="entry name" value="Ppantetheine_attach_site"/>
</dbReference>
<dbReference type="NCBIfam" id="TIGR01733">
    <property type="entry name" value="AA-adenyl-dom"/>
    <property type="match status" value="3"/>
</dbReference>
<dbReference type="PANTHER" id="PTHR45527">
    <property type="entry name" value="NONRIBOSOMAL PEPTIDE SYNTHETASE"/>
    <property type="match status" value="1"/>
</dbReference>
<feature type="domain" description="Carrier" evidence="5">
    <location>
        <begin position="3680"/>
        <end position="3763"/>
    </location>
</feature>
<dbReference type="Pfam" id="PF00550">
    <property type="entry name" value="PP-binding"/>
    <property type="match status" value="4"/>
</dbReference>
<dbReference type="InterPro" id="IPR001242">
    <property type="entry name" value="Condensation_dom"/>
</dbReference>
<dbReference type="GO" id="GO:0016874">
    <property type="term" value="F:ligase activity"/>
    <property type="evidence" value="ECO:0007669"/>
    <property type="project" value="UniProtKB-KW"/>
</dbReference>
<dbReference type="InterPro" id="IPR000873">
    <property type="entry name" value="AMP-dep_synth/lig_dom"/>
</dbReference>
<dbReference type="InterPro" id="IPR013120">
    <property type="entry name" value="FAR_NAD-bd"/>
</dbReference>
<dbReference type="SUPFAM" id="SSF47336">
    <property type="entry name" value="ACP-like"/>
    <property type="match status" value="4"/>
</dbReference>
<dbReference type="Pfam" id="PF13193">
    <property type="entry name" value="AMP-binding_C"/>
    <property type="match status" value="4"/>
</dbReference>
<dbReference type="GO" id="GO:0005737">
    <property type="term" value="C:cytoplasm"/>
    <property type="evidence" value="ECO:0007669"/>
    <property type="project" value="TreeGrafter"/>
</dbReference>
<dbReference type="InterPro" id="IPR020845">
    <property type="entry name" value="AMP-binding_CS"/>
</dbReference>
<evidence type="ECO:0000313" key="6">
    <source>
        <dbReference type="EMBL" id="PPK67268.1"/>
    </source>
</evidence>